<dbReference type="EMBL" id="JALJOT010000011">
    <property type="protein sequence ID" value="KAK9905964.1"/>
    <property type="molecule type" value="Genomic_DNA"/>
</dbReference>
<feature type="region of interest" description="Disordered" evidence="1">
    <location>
        <begin position="847"/>
        <end position="877"/>
    </location>
</feature>
<sequence length="1091" mass="114396">MKQQVSAVRASQRSLLQAMKVAAVPNQQRISACLAVHAQQALSASNKGAILLLPEERLALQHSLPAALFILFSSEDSGAQALEAIGGPKVLMKCLQLLRSRTVVAAFGERPMSLLALLQASPYLSNLGAELGKEWLLISPEDLRGKLLAATEGSYCLSKAVAAEAMALTEACLKSMSSWAQLLLDSYCWHTFWAQADPPGQETIRKQHSPEELGAMLEIMACLEGLAGQLLGEQAWLAQLLQQAVRAHAQHVADLLSAAIEKPSLPRKVLDAADAVRGAIIGWSGAALKEQRQPPEHRTSRLRGLAASVMRASRQRHSLLELAAGASSSTAQPHGMGEGIQYGVGAAGPTDLQRHMLVCALEALLKEAQPSGMSSLIRQGPLGDGLTKELHALHASTLHWPHLLEIPSSIKQASSMAPLAANAADAAFEELLDLLSDAVFDHAKNTAAVSICGLDDPGSSAAATCPANHFLALLRRPGVQLPSGAVSLRAGLVPKLTRLLASDVAGLVERLAGACVALPELVHQVQVLERAHRSLAVVLPLPPWEKGAAGSLHADTLGDAELAAFMRLTGPSGVAHLAAVLTEEACRGAKECYAALVHAACAVPEDVIGAAAADGPAELFAALTHALTDVAASKDAHRALCMLRCLGGALLTLLRLDASVSSRGVAQFLAAAPLLGIGPDERGALVQPDAGEVTPIAGSLFEACADLRLAHASASSDDAEALHTANALLQQAEEGCWQALEPPQLLPDFLEGLRRELAPILAHPPTLDNPSPIPLALSSLLFALGNPELGVSAPAEAATAEDAFLAASPILPSGSQSAAGSDDATPRKSGFFGKRLARFSRSRGVSESASISNEVPSANGLPMPGVSPSQQLNGKEPAAVEQPCVVLNGSQGAAVEQLSALVNVRRSQSEAAAEARPGKRGFLKKQLTRFGRARGVSDNASAARDDASNCSDTGSQRGTSRLAPSRMLRWGDLGKSQAPKWPAEDLGESDDHKEEQKRLQWPMVGLAPLWGAALLVHLLQLQPHFQLQDLCRQLLLEADLTPPERSGSSASAASGVSQCLANLQSMQELMSEANLSLNAQILQSSPLDHQY</sequence>
<evidence type="ECO:0000256" key="1">
    <source>
        <dbReference type="SAM" id="MobiDB-lite"/>
    </source>
</evidence>
<feature type="compositionally biased region" description="Low complexity" evidence="1">
    <location>
        <begin position="937"/>
        <end position="952"/>
    </location>
</feature>
<feature type="compositionally biased region" description="Polar residues" evidence="1">
    <location>
        <begin position="847"/>
        <end position="856"/>
    </location>
</feature>
<proteinExistence type="predicted"/>
<reference evidence="2 3" key="1">
    <citation type="journal article" date="2024" name="Nat. Commun.">
        <title>Phylogenomics reveals the evolutionary origins of lichenization in chlorophyte algae.</title>
        <authorList>
            <person name="Puginier C."/>
            <person name="Libourel C."/>
            <person name="Otte J."/>
            <person name="Skaloud P."/>
            <person name="Haon M."/>
            <person name="Grisel S."/>
            <person name="Petersen M."/>
            <person name="Berrin J.G."/>
            <person name="Delaux P.M."/>
            <person name="Dal Grande F."/>
            <person name="Keller J."/>
        </authorList>
    </citation>
    <scope>NUCLEOTIDE SEQUENCE [LARGE SCALE GENOMIC DNA]</scope>
    <source>
        <strain evidence="2 3">SAG 216-7</strain>
    </source>
</reference>
<comment type="caution">
    <text evidence="2">The sequence shown here is derived from an EMBL/GenBank/DDBJ whole genome shotgun (WGS) entry which is preliminary data.</text>
</comment>
<accession>A0ABR2YIT0</accession>
<evidence type="ECO:0008006" key="4">
    <source>
        <dbReference type="Google" id="ProtNLM"/>
    </source>
</evidence>
<gene>
    <name evidence="2" type="ORF">WJX75_009686</name>
</gene>
<protein>
    <recommendedName>
        <fullName evidence="4">Telomere length regulation protein conserved domain-containing protein</fullName>
    </recommendedName>
</protein>
<organism evidence="2 3">
    <name type="scientific">Coccomyxa subellipsoidea</name>
    <dbReference type="NCBI Taxonomy" id="248742"/>
    <lineage>
        <taxon>Eukaryota</taxon>
        <taxon>Viridiplantae</taxon>
        <taxon>Chlorophyta</taxon>
        <taxon>core chlorophytes</taxon>
        <taxon>Trebouxiophyceae</taxon>
        <taxon>Trebouxiophyceae incertae sedis</taxon>
        <taxon>Coccomyxaceae</taxon>
        <taxon>Coccomyxa</taxon>
    </lineage>
</organism>
<feature type="region of interest" description="Disordered" evidence="1">
    <location>
        <begin position="933"/>
        <end position="994"/>
    </location>
</feature>
<dbReference type="Proteomes" id="UP001491310">
    <property type="component" value="Unassembled WGS sequence"/>
</dbReference>
<dbReference type="PANTHER" id="PTHR12195">
    <property type="entry name" value="CYTOPLASMIC FMR1-INTERACTING PROTEIN-RELATED"/>
    <property type="match status" value="1"/>
</dbReference>
<evidence type="ECO:0000313" key="3">
    <source>
        <dbReference type="Proteomes" id="UP001491310"/>
    </source>
</evidence>
<name>A0ABR2YIT0_9CHLO</name>
<keyword evidence="3" id="KW-1185">Reference proteome</keyword>
<dbReference type="InterPro" id="IPR008081">
    <property type="entry name" value="Cytoplasmic_FMR1-int"/>
</dbReference>
<evidence type="ECO:0000313" key="2">
    <source>
        <dbReference type="EMBL" id="KAK9905964.1"/>
    </source>
</evidence>